<dbReference type="Proteomes" id="UP000000844">
    <property type="component" value="Chromosome"/>
</dbReference>
<keyword evidence="4" id="KW-1185">Reference proteome</keyword>
<dbReference type="InterPro" id="IPR018768">
    <property type="entry name" value="DUF2344"/>
</dbReference>
<organism evidence="3 4">
    <name type="scientific">Stackebrandtia nassauensis (strain DSM 44728 / CIP 108903 / NRRL B-16338 / NBRC 102104 / LLR-40K-21)</name>
    <dbReference type="NCBI Taxonomy" id="446470"/>
    <lineage>
        <taxon>Bacteria</taxon>
        <taxon>Bacillati</taxon>
        <taxon>Actinomycetota</taxon>
        <taxon>Actinomycetes</taxon>
        <taxon>Glycomycetales</taxon>
        <taxon>Glycomycetaceae</taxon>
        <taxon>Stackebrandtia</taxon>
    </lineage>
</organism>
<dbReference type="eggNOG" id="COG5011">
    <property type="taxonomic scope" value="Bacteria"/>
</dbReference>
<evidence type="ECO:0000313" key="3">
    <source>
        <dbReference type="EMBL" id="ADD45113.1"/>
    </source>
</evidence>
<accession>D3PVZ2</accession>
<name>D3PVZ2_STANL</name>
<dbReference type="HOGENOM" id="CLU_083579_0_0_11"/>
<dbReference type="AlphaFoldDB" id="D3PVZ2"/>
<evidence type="ECO:0000256" key="1">
    <source>
        <dbReference type="SAM" id="MobiDB-lite"/>
    </source>
</evidence>
<sequence>MSPKKQPEPQEPAVQRLRIRYTKRGRLRFTSHRDFARALERALRRAGVPIAYSSGFHPHPRVSYQSAAPTGVASEAEYAELALRREADCDEMAKALDAALPDGLDILEVVEARTSGFADRMEASHWRIELPELEPERLDAAVAAFLAAETVTVTRLTKKGNRAFDARNAVVSAKTEPVAGPASARCAILDLVVRQVTPAVRPDDVLSGLSLVANLELPVPPRVTRLAQGPLTESGDIADPLHADRVHPRVSAGE</sequence>
<dbReference type="NCBIfam" id="TIGR03936">
    <property type="entry name" value="sam_1_link_chp"/>
    <property type="match status" value="1"/>
</dbReference>
<dbReference type="STRING" id="446470.Snas_5482"/>
<proteinExistence type="predicted"/>
<reference evidence="3 4" key="1">
    <citation type="journal article" date="2009" name="Stand. Genomic Sci.">
        <title>Complete genome sequence of Stackebrandtia nassauensis type strain (LLR-40K-21).</title>
        <authorList>
            <person name="Munk C."/>
            <person name="Lapidus A."/>
            <person name="Copeland A."/>
            <person name="Jando M."/>
            <person name="Mayilraj S."/>
            <person name="Glavina Del Rio T."/>
            <person name="Nolan M."/>
            <person name="Chen F."/>
            <person name="Lucas S."/>
            <person name="Tice H."/>
            <person name="Cheng J.F."/>
            <person name="Han C."/>
            <person name="Detter J.C."/>
            <person name="Bruce D."/>
            <person name="Goodwin L."/>
            <person name="Chain P."/>
            <person name="Pitluck S."/>
            <person name="Goker M."/>
            <person name="Ovchinikova G."/>
            <person name="Pati A."/>
            <person name="Ivanova N."/>
            <person name="Mavromatis K."/>
            <person name="Chen A."/>
            <person name="Palaniappan K."/>
            <person name="Land M."/>
            <person name="Hauser L."/>
            <person name="Chang Y.J."/>
            <person name="Jeffries C.D."/>
            <person name="Bristow J."/>
            <person name="Eisen J.A."/>
            <person name="Markowitz V."/>
            <person name="Hugenholtz P."/>
            <person name="Kyrpides N.C."/>
            <person name="Klenk H.P."/>
        </authorList>
    </citation>
    <scope>NUCLEOTIDE SEQUENCE [LARGE SCALE GENOMIC DNA]</scope>
    <source>
        <strain evidence="4">DSM 44728 / CIP 108903 / NRRL B-16338 / NBRC 102104 / LLR-40K-21</strain>
    </source>
</reference>
<feature type="domain" description="DUF2344" evidence="2">
    <location>
        <begin position="16"/>
        <end position="202"/>
    </location>
</feature>
<feature type="region of interest" description="Disordered" evidence="1">
    <location>
        <begin position="231"/>
        <end position="254"/>
    </location>
</feature>
<dbReference type="Pfam" id="PF10105">
    <property type="entry name" value="DUF2344"/>
    <property type="match status" value="1"/>
</dbReference>
<gene>
    <name evidence="3" type="ordered locus">Snas_5482</name>
</gene>
<dbReference type="KEGG" id="sna:Snas_5482"/>
<evidence type="ECO:0000313" key="4">
    <source>
        <dbReference type="Proteomes" id="UP000000844"/>
    </source>
</evidence>
<evidence type="ECO:0000259" key="2">
    <source>
        <dbReference type="Pfam" id="PF10105"/>
    </source>
</evidence>
<dbReference type="EMBL" id="CP001778">
    <property type="protein sequence ID" value="ADD45113.1"/>
    <property type="molecule type" value="Genomic_DNA"/>
</dbReference>
<protein>
    <recommendedName>
        <fullName evidence="2">DUF2344 domain-containing protein</fullName>
    </recommendedName>
</protein>